<evidence type="ECO:0000313" key="1">
    <source>
        <dbReference type="EMBL" id="MFD2247207.1"/>
    </source>
</evidence>
<sequence>MINFSELRLKMKGEYIPYQVLLTTAEWNEKRKAILERDHFECTQCGKGETLSDYDAAQREVWHFWVDFDVLVKQEDGTHKRHSMDFAIADKPYHMQVHHMRYIRNRLPWQYANEDLITLCNWCHSQFHEEYEVCVYAEDEETLLEGFKRCKRCNGVGSLPEYNHVQGGVCFSCGGERYEQPLVRVVL</sequence>
<keyword evidence="2" id="KW-1185">Reference proteome</keyword>
<reference evidence="2" key="1">
    <citation type="journal article" date="2019" name="Int. J. Syst. Evol. Microbiol.">
        <title>The Global Catalogue of Microorganisms (GCM) 10K type strain sequencing project: providing services to taxonomists for standard genome sequencing and annotation.</title>
        <authorList>
            <consortium name="The Broad Institute Genomics Platform"/>
            <consortium name="The Broad Institute Genome Sequencing Center for Infectious Disease"/>
            <person name="Wu L."/>
            <person name="Ma J."/>
        </authorList>
    </citation>
    <scope>NUCLEOTIDE SEQUENCE [LARGE SCALE GENOMIC DNA]</scope>
    <source>
        <strain evidence="2">CGMCC 4.1782</strain>
    </source>
</reference>
<protein>
    <recommendedName>
        <fullName evidence="3">HNH endonuclease</fullName>
    </recommendedName>
</protein>
<evidence type="ECO:0008006" key="3">
    <source>
        <dbReference type="Google" id="ProtNLM"/>
    </source>
</evidence>
<dbReference type="Proteomes" id="UP001597374">
    <property type="component" value="Unassembled WGS sequence"/>
</dbReference>
<comment type="caution">
    <text evidence="1">The sequence shown here is derived from an EMBL/GenBank/DDBJ whole genome shotgun (WGS) entry which is preliminary data.</text>
</comment>
<dbReference type="RefSeq" id="WP_250430143.1">
    <property type="nucleotide sequence ID" value="NZ_JALPRR010000003.1"/>
</dbReference>
<dbReference type="EMBL" id="JBHUIM010000002">
    <property type="protein sequence ID" value="MFD2247207.1"/>
    <property type="molecule type" value="Genomic_DNA"/>
</dbReference>
<name>A0ABW5D048_9BACT</name>
<proteinExistence type="predicted"/>
<organism evidence="1 2">
    <name type="scientific">Pontibacter ruber</name>
    <dbReference type="NCBI Taxonomy" id="1343895"/>
    <lineage>
        <taxon>Bacteria</taxon>
        <taxon>Pseudomonadati</taxon>
        <taxon>Bacteroidota</taxon>
        <taxon>Cytophagia</taxon>
        <taxon>Cytophagales</taxon>
        <taxon>Hymenobacteraceae</taxon>
        <taxon>Pontibacter</taxon>
    </lineage>
</organism>
<gene>
    <name evidence="1" type="ORF">ACFSKP_13145</name>
</gene>
<accession>A0ABW5D048</accession>
<evidence type="ECO:0000313" key="2">
    <source>
        <dbReference type="Proteomes" id="UP001597374"/>
    </source>
</evidence>